<keyword evidence="6" id="KW-0812">Transmembrane</keyword>
<dbReference type="Pfam" id="PF06839">
    <property type="entry name" value="Zn_ribbon_GRF"/>
    <property type="match status" value="1"/>
</dbReference>
<keyword evidence="1" id="KW-0479">Metal-binding</keyword>
<dbReference type="Proteomes" id="UP001318860">
    <property type="component" value="Unassembled WGS sequence"/>
</dbReference>
<evidence type="ECO:0000256" key="1">
    <source>
        <dbReference type="ARBA" id="ARBA00022723"/>
    </source>
</evidence>
<comment type="caution">
    <text evidence="8">The sequence shown here is derived from an EMBL/GenBank/DDBJ whole genome shotgun (WGS) entry which is preliminary data.</text>
</comment>
<feature type="domain" description="GRF-type" evidence="7">
    <location>
        <begin position="23"/>
        <end position="65"/>
    </location>
</feature>
<dbReference type="InterPro" id="IPR010666">
    <property type="entry name" value="Znf_GRF"/>
</dbReference>
<evidence type="ECO:0000259" key="7">
    <source>
        <dbReference type="PROSITE" id="PS51999"/>
    </source>
</evidence>
<keyword evidence="6" id="KW-0472">Membrane</keyword>
<keyword evidence="2 4" id="KW-0863">Zinc-finger</keyword>
<keyword evidence="6" id="KW-1133">Transmembrane helix</keyword>
<sequence>MKNSFTPNSSKSSSSVNNEGMYCCCGLNASLKTSWTKANPGRKFWSCPKFGQDGYCGHFKWAEEELCQRAKQIIPGLLAKINKLQQQIEESQTKEEQLKTEIMMANSRVEMLKQEVIELKKKNRSLVLILVVIVSVFVGYALT</sequence>
<dbReference type="EMBL" id="JABTTQ020002869">
    <property type="protein sequence ID" value="KAK6121613.1"/>
    <property type="molecule type" value="Genomic_DNA"/>
</dbReference>
<keyword evidence="3" id="KW-0862">Zinc</keyword>
<reference evidence="8 9" key="1">
    <citation type="journal article" date="2021" name="Comput. Struct. Biotechnol. J.">
        <title>De novo genome assembly of the potent medicinal plant Rehmannia glutinosa using nanopore technology.</title>
        <authorList>
            <person name="Ma L."/>
            <person name="Dong C."/>
            <person name="Song C."/>
            <person name="Wang X."/>
            <person name="Zheng X."/>
            <person name="Niu Y."/>
            <person name="Chen S."/>
            <person name="Feng W."/>
        </authorList>
    </citation>
    <scope>NUCLEOTIDE SEQUENCE [LARGE SCALE GENOMIC DNA]</scope>
    <source>
        <strain evidence="8">DH-2019</strain>
    </source>
</reference>
<proteinExistence type="predicted"/>
<evidence type="ECO:0000256" key="4">
    <source>
        <dbReference type="PROSITE-ProRule" id="PRU01343"/>
    </source>
</evidence>
<keyword evidence="5" id="KW-0175">Coiled coil</keyword>
<organism evidence="8 9">
    <name type="scientific">Rehmannia glutinosa</name>
    <name type="common">Chinese foxglove</name>
    <dbReference type="NCBI Taxonomy" id="99300"/>
    <lineage>
        <taxon>Eukaryota</taxon>
        <taxon>Viridiplantae</taxon>
        <taxon>Streptophyta</taxon>
        <taxon>Embryophyta</taxon>
        <taxon>Tracheophyta</taxon>
        <taxon>Spermatophyta</taxon>
        <taxon>Magnoliopsida</taxon>
        <taxon>eudicotyledons</taxon>
        <taxon>Gunneridae</taxon>
        <taxon>Pentapetalae</taxon>
        <taxon>asterids</taxon>
        <taxon>lamiids</taxon>
        <taxon>Lamiales</taxon>
        <taxon>Orobanchaceae</taxon>
        <taxon>Rehmannieae</taxon>
        <taxon>Rehmannia</taxon>
    </lineage>
</organism>
<evidence type="ECO:0000256" key="6">
    <source>
        <dbReference type="SAM" id="Phobius"/>
    </source>
</evidence>
<name>A0ABR0UGC9_REHGL</name>
<evidence type="ECO:0000313" key="9">
    <source>
        <dbReference type="Proteomes" id="UP001318860"/>
    </source>
</evidence>
<dbReference type="PROSITE" id="PS51999">
    <property type="entry name" value="ZF_GRF"/>
    <property type="match status" value="1"/>
</dbReference>
<evidence type="ECO:0000256" key="3">
    <source>
        <dbReference type="ARBA" id="ARBA00022833"/>
    </source>
</evidence>
<dbReference type="PANTHER" id="PTHR33248">
    <property type="entry name" value="ZINC ION-BINDING PROTEIN"/>
    <property type="match status" value="1"/>
</dbReference>
<feature type="transmembrane region" description="Helical" evidence="6">
    <location>
        <begin position="125"/>
        <end position="142"/>
    </location>
</feature>
<gene>
    <name evidence="8" type="ORF">DH2020_044640</name>
</gene>
<feature type="coiled-coil region" evidence="5">
    <location>
        <begin position="74"/>
        <end position="122"/>
    </location>
</feature>
<evidence type="ECO:0000313" key="8">
    <source>
        <dbReference type="EMBL" id="KAK6121613.1"/>
    </source>
</evidence>
<evidence type="ECO:0000256" key="2">
    <source>
        <dbReference type="ARBA" id="ARBA00022771"/>
    </source>
</evidence>
<evidence type="ECO:0000256" key="5">
    <source>
        <dbReference type="SAM" id="Coils"/>
    </source>
</evidence>
<protein>
    <recommendedName>
        <fullName evidence="7">GRF-type domain-containing protein</fullName>
    </recommendedName>
</protein>
<accession>A0ABR0UGC9</accession>
<keyword evidence="9" id="KW-1185">Reference proteome</keyword>